<keyword evidence="3" id="KW-1185">Reference proteome</keyword>
<evidence type="ECO:0000313" key="3">
    <source>
        <dbReference type="Proteomes" id="UP001139311"/>
    </source>
</evidence>
<reference evidence="2" key="1">
    <citation type="submission" date="2021-10" db="EMBL/GenBank/DDBJ databases">
        <title>Roseicella aerolatum sp. nov., isolated from aerosols of e-waste dismantling site.</title>
        <authorList>
            <person name="Qin T."/>
        </authorList>
    </citation>
    <scope>NUCLEOTIDE SEQUENCE</scope>
    <source>
        <strain evidence="2">GB24</strain>
    </source>
</reference>
<feature type="domain" description="PIN" evidence="1">
    <location>
        <begin position="30"/>
        <end position="140"/>
    </location>
</feature>
<comment type="caution">
    <text evidence="2">The sequence shown here is derived from an EMBL/GenBank/DDBJ whole genome shotgun (WGS) entry which is preliminary data.</text>
</comment>
<organism evidence="2 3">
    <name type="scientific">Roseicella aerolata</name>
    <dbReference type="NCBI Taxonomy" id="2883479"/>
    <lineage>
        <taxon>Bacteria</taxon>
        <taxon>Pseudomonadati</taxon>
        <taxon>Pseudomonadota</taxon>
        <taxon>Alphaproteobacteria</taxon>
        <taxon>Acetobacterales</taxon>
        <taxon>Roseomonadaceae</taxon>
        <taxon>Roseicella</taxon>
    </lineage>
</organism>
<gene>
    <name evidence="2" type="ORF">LHA35_21065</name>
</gene>
<dbReference type="InterPro" id="IPR029060">
    <property type="entry name" value="PIN-like_dom_sf"/>
</dbReference>
<proteinExistence type="predicted"/>
<evidence type="ECO:0000259" key="1">
    <source>
        <dbReference type="Pfam" id="PF13470"/>
    </source>
</evidence>
<dbReference type="SUPFAM" id="SSF88723">
    <property type="entry name" value="PIN domain-like"/>
    <property type="match status" value="1"/>
</dbReference>
<evidence type="ECO:0000313" key="2">
    <source>
        <dbReference type="EMBL" id="MCB4824225.1"/>
    </source>
</evidence>
<dbReference type="InterPro" id="IPR002716">
    <property type="entry name" value="PIN_dom"/>
</dbReference>
<dbReference type="RefSeq" id="WP_226611770.1">
    <property type="nucleotide sequence ID" value="NZ_JAJAQI010000039.1"/>
</dbReference>
<protein>
    <submittedName>
        <fullName evidence="2">PIN domain-containing protein</fullName>
    </submittedName>
</protein>
<dbReference type="AlphaFoldDB" id="A0A9X1IJI8"/>
<dbReference type="Proteomes" id="UP001139311">
    <property type="component" value="Unassembled WGS sequence"/>
</dbReference>
<name>A0A9X1IJI8_9PROT</name>
<accession>A0A9X1IJI8</accession>
<sequence>MRGRPARCAAAPPPALRGGRSLTAAPDIAVLDACVLFRGRLTDLLLHLAEAGLFEPAWSAEIHAEWMHSLHRRRGIPWERCLLRQALLQRAFPAASCVPDPACLAAIQALCRTERQRRDAHVIAAAVAAEARWIVTANIADFPRPVLARHGLQALRPDAFCAWLATTHPAGMAAGLRAHRAGLGQVAEDSDAYLALLAGRKMSLPGMSRLLAAQRTRP</sequence>
<dbReference type="EMBL" id="JAJAQI010000039">
    <property type="protein sequence ID" value="MCB4824225.1"/>
    <property type="molecule type" value="Genomic_DNA"/>
</dbReference>
<dbReference type="Pfam" id="PF13470">
    <property type="entry name" value="PIN_3"/>
    <property type="match status" value="1"/>
</dbReference>